<evidence type="ECO:0000313" key="3">
    <source>
        <dbReference type="Proteomes" id="UP000434276"/>
    </source>
</evidence>
<feature type="region of interest" description="Disordered" evidence="1">
    <location>
        <begin position="1"/>
        <end position="29"/>
    </location>
</feature>
<dbReference type="Proteomes" id="UP000434276">
    <property type="component" value="Unassembled WGS sequence"/>
</dbReference>
<gene>
    <name evidence="2" type="ORF">C24_LOCUS22141</name>
</gene>
<dbReference type="EMBL" id="CACSHJ010000096">
    <property type="protein sequence ID" value="CAA0402639.1"/>
    <property type="molecule type" value="Genomic_DNA"/>
</dbReference>
<proteinExistence type="predicted"/>
<organism evidence="2 3">
    <name type="scientific">Arabidopsis thaliana</name>
    <name type="common">Mouse-ear cress</name>
    <dbReference type="NCBI Taxonomy" id="3702"/>
    <lineage>
        <taxon>Eukaryota</taxon>
        <taxon>Viridiplantae</taxon>
        <taxon>Streptophyta</taxon>
        <taxon>Embryophyta</taxon>
        <taxon>Tracheophyta</taxon>
        <taxon>Spermatophyta</taxon>
        <taxon>Magnoliopsida</taxon>
        <taxon>eudicotyledons</taxon>
        <taxon>Gunneridae</taxon>
        <taxon>Pentapetalae</taxon>
        <taxon>rosids</taxon>
        <taxon>malvids</taxon>
        <taxon>Brassicales</taxon>
        <taxon>Brassicaceae</taxon>
        <taxon>Camelineae</taxon>
        <taxon>Arabidopsis</taxon>
    </lineage>
</organism>
<protein>
    <submittedName>
        <fullName evidence="2">Uncharacterized protein</fullName>
    </submittedName>
</protein>
<name>A0A5S9Y506_ARATH</name>
<sequence length="170" mass="18658">MSCQRGRPRGHLETKSSSSAHPSEVSRQPARLKQLLVSSPVRSISPAGPSQVANHLARLKQLIISPVSSSSSAHPSEVPRYVGSLLQGSAIKRINSILPRTSRSSSGLKFAFIYNRLVLTPSVLVEEIILCNPSNSPKSRARINRKILLPSLEIPFSYFCDSCINSWRAR</sequence>
<accession>A0A5S9Y506</accession>
<evidence type="ECO:0000256" key="1">
    <source>
        <dbReference type="SAM" id="MobiDB-lite"/>
    </source>
</evidence>
<dbReference type="AlphaFoldDB" id="A0A5S9Y506"/>
<reference evidence="2 3" key="1">
    <citation type="submission" date="2019-12" db="EMBL/GenBank/DDBJ databases">
        <authorList>
            <person name="Jiao W.-B."/>
            <person name="Schneeberger K."/>
        </authorList>
    </citation>
    <scope>NUCLEOTIDE SEQUENCE [LARGE SCALE GENOMIC DNA]</scope>
    <source>
        <strain evidence="3">cv. C24</strain>
    </source>
</reference>
<evidence type="ECO:0000313" key="2">
    <source>
        <dbReference type="EMBL" id="CAA0402639.1"/>
    </source>
</evidence>